<evidence type="ECO:0000256" key="1">
    <source>
        <dbReference type="ARBA" id="ARBA00004651"/>
    </source>
</evidence>
<keyword evidence="4 6" id="KW-1133">Transmembrane helix</keyword>
<dbReference type="InterPro" id="IPR038078">
    <property type="entry name" value="PhoU-like_sf"/>
</dbReference>
<evidence type="ECO:0000256" key="3">
    <source>
        <dbReference type="ARBA" id="ARBA00022692"/>
    </source>
</evidence>
<evidence type="ECO:0000256" key="5">
    <source>
        <dbReference type="ARBA" id="ARBA00023136"/>
    </source>
</evidence>
<dbReference type="Pfam" id="PF02690">
    <property type="entry name" value="Na_Pi_cotrans"/>
    <property type="match status" value="2"/>
</dbReference>
<dbReference type="RefSeq" id="WP_092753926.1">
    <property type="nucleotide sequence ID" value="NZ_FOCG01000001.1"/>
</dbReference>
<dbReference type="GO" id="GO:0044341">
    <property type="term" value="P:sodium-dependent phosphate transport"/>
    <property type="evidence" value="ECO:0007669"/>
    <property type="project" value="InterPro"/>
</dbReference>
<comment type="subcellular location">
    <subcellularLocation>
        <location evidence="1">Cell membrane</location>
        <topology evidence="1">Multi-pass membrane protein</topology>
    </subcellularLocation>
</comment>
<keyword evidence="3 6" id="KW-0812">Transmembrane</keyword>
<evidence type="ECO:0000313" key="8">
    <source>
        <dbReference type="EMBL" id="SEM82374.1"/>
    </source>
</evidence>
<dbReference type="PANTHER" id="PTHR10010">
    <property type="entry name" value="SOLUTE CARRIER FAMILY 34 SODIUM PHOSPHATE , MEMBER 2-RELATED"/>
    <property type="match status" value="1"/>
</dbReference>
<dbReference type="GO" id="GO:0005886">
    <property type="term" value="C:plasma membrane"/>
    <property type="evidence" value="ECO:0007669"/>
    <property type="project" value="UniProtKB-SubCell"/>
</dbReference>
<dbReference type="Proteomes" id="UP000199158">
    <property type="component" value="Unassembled WGS sequence"/>
</dbReference>
<dbReference type="AlphaFoldDB" id="A0A1H8BJQ4"/>
<keyword evidence="9" id="KW-1185">Reference proteome</keyword>
<protein>
    <submittedName>
        <fullName evidence="8">Phosphate:Na+ symporter</fullName>
    </submittedName>
</protein>
<dbReference type="OrthoDB" id="9763003at2"/>
<dbReference type="Gene3D" id="1.20.58.220">
    <property type="entry name" value="Phosphate transport system protein phou homolog 2, domain 2"/>
    <property type="match status" value="1"/>
</dbReference>
<feature type="transmembrane region" description="Helical" evidence="6">
    <location>
        <begin position="52"/>
        <end position="80"/>
    </location>
</feature>
<evidence type="ECO:0000259" key="7">
    <source>
        <dbReference type="Pfam" id="PF01895"/>
    </source>
</evidence>
<dbReference type="GO" id="GO:0005436">
    <property type="term" value="F:sodium:phosphate symporter activity"/>
    <property type="evidence" value="ECO:0007669"/>
    <property type="project" value="InterPro"/>
</dbReference>
<gene>
    <name evidence="8" type="ORF">SAMN05216180_1914</name>
</gene>
<dbReference type="EMBL" id="FOCG01000001">
    <property type="protein sequence ID" value="SEM82374.1"/>
    <property type="molecule type" value="Genomic_DNA"/>
</dbReference>
<keyword evidence="5 6" id="KW-0472">Membrane</keyword>
<accession>A0A1H8BJQ4</accession>
<dbReference type="PANTHER" id="PTHR10010:SF46">
    <property type="entry name" value="SODIUM-DEPENDENT PHOSPHATE TRANSPORT PROTEIN 2B"/>
    <property type="match status" value="1"/>
</dbReference>
<keyword evidence="2" id="KW-1003">Cell membrane</keyword>
<dbReference type="NCBIfam" id="TIGR00704">
    <property type="entry name" value="NaPi_cotrn_rel"/>
    <property type="match status" value="1"/>
</dbReference>
<evidence type="ECO:0000256" key="2">
    <source>
        <dbReference type="ARBA" id="ARBA00022475"/>
    </source>
</evidence>
<dbReference type="Pfam" id="PF01895">
    <property type="entry name" value="PhoU"/>
    <property type="match status" value="2"/>
</dbReference>
<dbReference type="InterPro" id="IPR004633">
    <property type="entry name" value="NaPi_cotrn-rel/YqeW-like"/>
</dbReference>
<name>A0A1H8BJQ4_9FIRM</name>
<feature type="transmembrane region" description="Helical" evidence="6">
    <location>
        <begin position="150"/>
        <end position="168"/>
    </location>
</feature>
<dbReference type="SUPFAM" id="SSF109755">
    <property type="entry name" value="PhoU-like"/>
    <property type="match status" value="1"/>
</dbReference>
<sequence length="591" mass="65373">MAFGFFEVVNLLGGLALFLYGMNLLGGGLEKLSGGRMEKTLEKLTSNVFKSVLLGALVTAAVQSSSATTVIVVGLVNAGILKLRQAIGVIMGANIGTTITAHILRLSDIDSSNFFIQLLKPTSLAPMIAIVGILLLMTSKKASKRDWGQILIGFGILFTGMFNMEAAVRPLKDLPQFAEMFASLSNPILGVIVGTLVTAIIQSSSASVGILQALSSTGIISYSAAFPIIMGQNIGTCITPMLASIGANKNAKRTAMVHLYFNLIGTAIFLIATYTIQYTIGFPFWDSPIGRGGIANFHTIFNVTITLLFMPFTRILERLACWTVRSKEGDAPDEEVNILDERFMVSPGLAINQARNTVIHMAKLAHKNFLECTGLFHKFDLKAVERIKENENLIDKMEDLLYPYLLKLAEHELTELESRQVSELLQLESEFERIGDYSINVLECAQSLYEKSISFSDTALAELDVINRAVSEIIGIAVETTEGHDLKKVLNIEPLEENIDLMEETLKARHIDRLKQGLCSVDAAFPFVETLANLERISDHCSNIGVYLIGHEGEKRNLDRHEYIRKIHKGETEHYNEKFAFYENKYYSKIK</sequence>
<reference evidence="8 9" key="1">
    <citation type="submission" date="2016-10" db="EMBL/GenBank/DDBJ databases">
        <authorList>
            <person name="de Groot N.N."/>
        </authorList>
    </citation>
    <scope>NUCLEOTIDE SEQUENCE [LARGE SCALE GENOMIC DNA]</scope>
    <source>
        <strain evidence="8 9">CGMCC 1.5070</strain>
    </source>
</reference>
<evidence type="ECO:0000313" key="9">
    <source>
        <dbReference type="Proteomes" id="UP000199158"/>
    </source>
</evidence>
<feature type="transmembrane region" description="Helical" evidence="6">
    <location>
        <begin position="292"/>
        <end position="310"/>
    </location>
</feature>
<dbReference type="STRING" id="474960.SAMN05216180_1914"/>
<dbReference type="NCBIfam" id="NF037997">
    <property type="entry name" value="Na_Pi_symport"/>
    <property type="match status" value="1"/>
</dbReference>
<evidence type="ECO:0000256" key="4">
    <source>
        <dbReference type="ARBA" id="ARBA00022989"/>
    </source>
</evidence>
<organism evidence="8 9">
    <name type="scientific">Hydrogenoanaerobacterium saccharovorans</name>
    <dbReference type="NCBI Taxonomy" id="474960"/>
    <lineage>
        <taxon>Bacteria</taxon>
        <taxon>Bacillati</taxon>
        <taxon>Bacillota</taxon>
        <taxon>Clostridia</taxon>
        <taxon>Eubacteriales</taxon>
        <taxon>Oscillospiraceae</taxon>
        <taxon>Hydrogenoanaerobacterium</taxon>
    </lineage>
</organism>
<feature type="transmembrane region" description="Helical" evidence="6">
    <location>
        <begin position="12"/>
        <end position="32"/>
    </location>
</feature>
<dbReference type="InterPro" id="IPR003841">
    <property type="entry name" value="Na/Pi_transpt"/>
</dbReference>
<feature type="domain" description="PhoU" evidence="7">
    <location>
        <begin position="359"/>
        <end position="444"/>
    </location>
</feature>
<proteinExistence type="predicted"/>
<dbReference type="InterPro" id="IPR026022">
    <property type="entry name" value="PhoU_dom"/>
</dbReference>
<feature type="transmembrane region" description="Helical" evidence="6">
    <location>
        <begin position="259"/>
        <end position="280"/>
    </location>
</feature>
<feature type="domain" description="PhoU" evidence="7">
    <location>
        <begin position="470"/>
        <end position="545"/>
    </location>
</feature>
<feature type="transmembrane region" description="Helical" evidence="6">
    <location>
        <begin position="118"/>
        <end position="138"/>
    </location>
</feature>
<feature type="transmembrane region" description="Helical" evidence="6">
    <location>
        <begin position="86"/>
        <end position="106"/>
    </location>
</feature>
<feature type="transmembrane region" description="Helical" evidence="6">
    <location>
        <begin position="180"/>
        <end position="201"/>
    </location>
</feature>
<evidence type="ECO:0000256" key="6">
    <source>
        <dbReference type="SAM" id="Phobius"/>
    </source>
</evidence>